<reference evidence="3" key="1">
    <citation type="journal article" date="2011" name="Nat. Commun.">
        <title>Effector diversification within compartments of the Leptosphaeria maculans genome affected by Repeat-Induced Point mutations.</title>
        <authorList>
            <person name="Rouxel T."/>
            <person name="Grandaubert J."/>
            <person name="Hane J.K."/>
            <person name="Hoede C."/>
            <person name="van de Wouw A.P."/>
            <person name="Couloux A."/>
            <person name="Dominguez V."/>
            <person name="Anthouard V."/>
            <person name="Bally P."/>
            <person name="Bourras S."/>
            <person name="Cozijnsen A.J."/>
            <person name="Ciuffetti L.M."/>
            <person name="Degrave A."/>
            <person name="Dilmaghani A."/>
            <person name="Duret L."/>
            <person name="Fudal I."/>
            <person name="Goodwin S.B."/>
            <person name="Gout L."/>
            <person name="Glaser N."/>
            <person name="Linglin J."/>
            <person name="Kema G.H.J."/>
            <person name="Lapalu N."/>
            <person name="Lawrence C.B."/>
            <person name="May K."/>
            <person name="Meyer M."/>
            <person name="Ollivier B."/>
            <person name="Poulain J."/>
            <person name="Schoch C.L."/>
            <person name="Simon A."/>
            <person name="Spatafora J.W."/>
            <person name="Stachowiak A."/>
            <person name="Turgeon B.G."/>
            <person name="Tyler B.M."/>
            <person name="Vincent D."/>
            <person name="Weissenbach J."/>
            <person name="Amselem J."/>
            <person name="Quesneville H."/>
            <person name="Oliver R.P."/>
            <person name="Wincker P."/>
            <person name="Balesdent M.-H."/>
            <person name="Howlett B.J."/>
        </authorList>
    </citation>
    <scope>NUCLEOTIDE SEQUENCE [LARGE SCALE GENOMIC DNA]</scope>
    <source>
        <strain evidence="3">JN3 / isolate v23.1.3 / race Av1-4-5-6-7-8</strain>
    </source>
</reference>
<dbReference type="STRING" id="985895.E4ZIB1"/>
<protein>
    <submittedName>
        <fullName evidence="2">Uncharacterized protein</fullName>
    </submittedName>
</protein>
<dbReference type="AlphaFoldDB" id="E4ZIB1"/>
<evidence type="ECO:0000313" key="3">
    <source>
        <dbReference type="Proteomes" id="UP000002668"/>
    </source>
</evidence>
<accession>E4ZIB1</accession>
<organism evidence="3">
    <name type="scientific">Leptosphaeria maculans (strain JN3 / isolate v23.1.3 / race Av1-4-5-6-7-8)</name>
    <name type="common">Blackleg fungus</name>
    <name type="synonym">Phoma lingam</name>
    <dbReference type="NCBI Taxonomy" id="985895"/>
    <lineage>
        <taxon>Eukaryota</taxon>
        <taxon>Fungi</taxon>
        <taxon>Dikarya</taxon>
        <taxon>Ascomycota</taxon>
        <taxon>Pezizomycotina</taxon>
        <taxon>Dothideomycetes</taxon>
        <taxon>Pleosporomycetidae</taxon>
        <taxon>Pleosporales</taxon>
        <taxon>Pleosporineae</taxon>
        <taxon>Leptosphaeriaceae</taxon>
        <taxon>Plenodomus</taxon>
        <taxon>Plenodomus lingam/Leptosphaeria maculans species complex</taxon>
    </lineage>
</organism>
<dbReference type="PANTHER" id="PTHR45615">
    <property type="entry name" value="MYOSIN HEAVY CHAIN, NON-MUSCLE"/>
    <property type="match status" value="1"/>
</dbReference>
<sequence>MSFYVYYGKLDTELLVAVLPNGTIEHNDPIFLYTKQWDLISHKATDVKVTDESEDLVNFKDNHFTYQIVTKMAYKELTLTVKDKDGKTSKVALTRHYDQPFTALPQSDPPTIWTGAVDFHDWAKNEAFFIITPKGLGNGKPVVSVWQWTQDANKGERSLTYATGEQQSQIGTPTMFSFKHNGYYTLDCKISTKTSGLNVTIKSKTNPEAIQKEMPLAQKITIGAEHQFTPPRPAVEKITMECSYPKATSSLKRYNGALPFPADLVETLRHSAAYVDQAGYLANHAVNQFNQLDKSFQMLEKKAEARATKIIVLEDDIAKHLEANGVLDAKNKELQKQLQDYRAAAESREAKLQEALVKTKDDLTLSEEKHATAEAGRAKAEAEVKQQKVYIEKDQLSDKKRDADFAAHDKKDHDHIAQLEKNLATSRDAEALSARKLKDRDATIQKLNAEITSLSSYIRTLESTLCDRATEIAGLTATLTSTKSLLALKQRELSTLNTTLSALTTTKQNLETALCNEQYNHRKTNDSLLTLSRKHAAQSTDLDDKIKEYHALQAKLDEAEQDLRDAQQARNKWEKKARTAETDLQERNAKMEGLRRAKEAEIRELEGKVARAEREHGVHHRGASGMVAMEHKDHVVVSSAEVVGA</sequence>
<dbReference type="OMA" id="IDRHSHD"/>
<feature type="coiled-coil region" evidence="1">
    <location>
        <begin position="542"/>
        <end position="615"/>
    </location>
</feature>
<dbReference type="Proteomes" id="UP000002668">
    <property type="component" value="Genome"/>
</dbReference>
<dbReference type="GO" id="GO:0032982">
    <property type="term" value="C:myosin filament"/>
    <property type="evidence" value="ECO:0007669"/>
    <property type="project" value="TreeGrafter"/>
</dbReference>
<evidence type="ECO:0000313" key="2">
    <source>
        <dbReference type="EMBL" id="CBX90772.1"/>
    </source>
</evidence>
<evidence type="ECO:0000256" key="1">
    <source>
        <dbReference type="SAM" id="Coils"/>
    </source>
</evidence>
<dbReference type="RefSeq" id="XP_003834137.1">
    <property type="nucleotide sequence ID" value="XM_003834089.1"/>
</dbReference>
<keyword evidence="3" id="KW-1185">Reference proteome</keyword>
<dbReference type="OrthoDB" id="4332097at2759"/>
<dbReference type="EMBL" id="FP929065">
    <property type="protein sequence ID" value="CBX90772.1"/>
    <property type="molecule type" value="Genomic_DNA"/>
</dbReference>
<feature type="coiled-coil region" evidence="1">
    <location>
        <begin position="324"/>
        <end position="362"/>
    </location>
</feature>
<name>E4ZIB1_LEPMJ</name>
<dbReference type="Gene3D" id="1.10.287.1490">
    <property type="match status" value="1"/>
</dbReference>
<dbReference type="VEuPathDB" id="FungiDB:LEMA_P058060.1"/>
<dbReference type="GO" id="GO:0051015">
    <property type="term" value="F:actin filament binding"/>
    <property type="evidence" value="ECO:0007669"/>
    <property type="project" value="TreeGrafter"/>
</dbReference>
<dbReference type="eggNOG" id="ENOG502SE8I">
    <property type="taxonomic scope" value="Eukaryota"/>
</dbReference>
<gene>
    <name evidence="2" type="ORF">LEMA_P058060.1</name>
</gene>
<dbReference type="GO" id="GO:0016460">
    <property type="term" value="C:myosin II complex"/>
    <property type="evidence" value="ECO:0007669"/>
    <property type="project" value="TreeGrafter"/>
</dbReference>
<dbReference type="GO" id="GO:0005737">
    <property type="term" value="C:cytoplasm"/>
    <property type="evidence" value="ECO:0007669"/>
    <property type="project" value="TreeGrafter"/>
</dbReference>
<keyword evidence="1" id="KW-0175">Coiled coil</keyword>
<dbReference type="InParanoid" id="E4ZIB1"/>
<dbReference type="PANTHER" id="PTHR45615:SF40">
    <property type="entry name" value="MYOSIN HEAVY CHAIN, NON-MUSCLE"/>
    <property type="match status" value="1"/>
</dbReference>
<dbReference type="HOGENOM" id="CLU_424560_0_0_1"/>
<dbReference type="GO" id="GO:0000146">
    <property type="term" value="F:microfilament motor activity"/>
    <property type="evidence" value="ECO:0007669"/>
    <property type="project" value="TreeGrafter"/>
</dbReference>
<proteinExistence type="predicted"/>
<dbReference type="GeneID" id="13285390"/>